<evidence type="ECO:0000259" key="5">
    <source>
        <dbReference type="Pfam" id="PF03015"/>
    </source>
</evidence>
<dbReference type="InterPro" id="IPR033640">
    <property type="entry name" value="FAR_C"/>
</dbReference>
<evidence type="ECO:0000256" key="1">
    <source>
        <dbReference type="ARBA" id="ARBA00005928"/>
    </source>
</evidence>
<dbReference type="EMBL" id="FZQP02000132">
    <property type="protein sequence ID" value="VVC87545.1"/>
    <property type="molecule type" value="Genomic_DNA"/>
</dbReference>
<reference evidence="7 8" key="1">
    <citation type="submission" date="2017-07" db="EMBL/GenBank/DDBJ databases">
        <authorList>
            <person name="Talla V."/>
            <person name="Backstrom N."/>
        </authorList>
    </citation>
    <scope>NUCLEOTIDE SEQUENCE [LARGE SCALE GENOMIC DNA]</scope>
</reference>
<evidence type="ECO:0000313" key="7">
    <source>
        <dbReference type="EMBL" id="VVC87545.1"/>
    </source>
</evidence>
<evidence type="ECO:0000256" key="2">
    <source>
        <dbReference type="ARBA" id="ARBA00022516"/>
    </source>
</evidence>
<keyword evidence="4" id="KW-0521">NADP</keyword>
<evidence type="ECO:0000256" key="3">
    <source>
        <dbReference type="ARBA" id="ARBA00023098"/>
    </source>
</evidence>
<dbReference type="GO" id="GO:0005777">
    <property type="term" value="C:peroxisome"/>
    <property type="evidence" value="ECO:0007669"/>
    <property type="project" value="TreeGrafter"/>
</dbReference>
<organism evidence="7 8">
    <name type="scientific">Leptidea sinapis</name>
    <dbReference type="NCBI Taxonomy" id="189913"/>
    <lineage>
        <taxon>Eukaryota</taxon>
        <taxon>Metazoa</taxon>
        <taxon>Ecdysozoa</taxon>
        <taxon>Arthropoda</taxon>
        <taxon>Hexapoda</taxon>
        <taxon>Insecta</taxon>
        <taxon>Pterygota</taxon>
        <taxon>Neoptera</taxon>
        <taxon>Endopterygota</taxon>
        <taxon>Lepidoptera</taxon>
        <taxon>Glossata</taxon>
        <taxon>Ditrysia</taxon>
        <taxon>Papilionoidea</taxon>
        <taxon>Pieridae</taxon>
        <taxon>Dismorphiinae</taxon>
        <taxon>Leptidea</taxon>
    </lineage>
</organism>
<evidence type="ECO:0000259" key="6">
    <source>
        <dbReference type="Pfam" id="PF07993"/>
    </source>
</evidence>
<evidence type="ECO:0000313" key="8">
    <source>
        <dbReference type="Proteomes" id="UP000324832"/>
    </source>
</evidence>
<keyword evidence="2 4" id="KW-0444">Lipid biosynthesis</keyword>
<dbReference type="CDD" id="cd09071">
    <property type="entry name" value="FAR_C"/>
    <property type="match status" value="1"/>
</dbReference>
<keyword evidence="3 4" id="KW-0443">Lipid metabolism</keyword>
<keyword evidence="8" id="KW-1185">Reference proteome</keyword>
<dbReference type="Proteomes" id="UP000324832">
    <property type="component" value="Unassembled WGS sequence"/>
</dbReference>
<dbReference type="InterPro" id="IPR026055">
    <property type="entry name" value="FAR"/>
</dbReference>
<dbReference type="AlphaFoldDB" id="A0A5E4PR61"/>
<evidence type="ECO:0000256" key="4">
    <source>
        <dbReference type="RuleBase" id="RU363097"/>
    </source>
</evidence>
<dbReference type="GO" id="GO:0035336">
    <property type="term" value="P:long-chain fatty-acyl-CoA metabolic process"/>
    <property type="evidence" value="ECO:0007669"/>
    <property type="project" value="TreeGrafter"/>
</dbReference>
<dbReference type="PANTHER" id="PTHR11011:SF107">
    <property type="entry name" value="FATTY ACYL-COA REDUCTASE"/>
    <property type="match status" value="1"/>
</dbReference>
<dbReference type="InterPro" id="IPR036291">
    <property type="entry name" value="NAD(P)-bd_dom_sf"/>
</dbReference>
<comment type="function">
    <text evidence="4">Catalyzes the reduction of fatty acyl-CoA to fatty alcohols.</text>
</comment>
<dbReference type="Pfam" id="PF03015">
    <property type="entry name" value="Sterile"/>
    <property type="match status" value="1"/>
</dbReference>
<dbReference type="Pfam" id="PF07993">
    <property type="entry name" value="NAD_binding_4"/>
    <property type="match status" value="1"/>
</dbReference>
<dbReference type="SUPFAM" id="SSF51735">
    <property type="entry name" value="NAD(P)-binding Rossmann-fold domains"/>
    <property type="match status" value="1"/>
</dbReference>
<dbReference type="InterPro" id="IPR013120">
    <property type="entry name" value="FAR_NAD-bd"/>
</dbReference>
<feature type="domain" description="Thioester reductase (TE)" evidence="6">
    <location>
        <begin position="84"/>
        <end position="183"/>
    </location>
</feature>
<dbReference type="Gene3D" id="3.40.50.720">
    <property type="entry name" value="NAD(P)-binding Rossmann-like Domain"/>
    <property type="match status" value="2"/>
</dbReference>
<sequence>KYPDCLNGNDPSVPDLNREVLDSDEDIADFFNGAVILVTGGTGFVGKALLEKLLRSCPGIDTVYVLMRPKRGLTVEQRYKELLKNQALVHVSTAYSNAPRSYIEEQVYQPPCDPDTILRCTTTLPRDMLENISEALQGEHPNPYTLTKALAESIVHRHTDLPVCIVRPSIGHCPVYNVTSGSIAPLQWGHFTRLCVKWARENPTKYVMWYPNFSFTESRLLNTFWELSCHFLPAFLYDLLLRAQGRKPIMMKLARRFKMAAATGEYFANHEWQWGVGELRALGAAAESARDGHVFPAWPAEFSWESYIGAYMLGIRQFILKDPADSLPHARTKLKRLYWVHKLFQAATGYYLFRLLAGRLR</sequence>
<dbReference type="EC" id="1.2.1.84" evidence="4"/>
<dbReference type="PANTHER" id="PTHR11011">
    <property type="entry name" value="MALE STERILITY PROTEIN 2-RELATED"/>
    <property type="match status" value="1"/>
</dbReference>
<dbReference type="GO" id="GO:0102965">
    <property type="term" value="F:alcohol-forming long-chain fatty acyl-CoA reductase activity"/>
    <property type="evidence" value="ECO:0007669"/>
    <property type="project" value="UniProtKB-EC"/>
</dbReference>
<protein>
    <recommendedName>
        <fullName evidence="4">Fatty acyl-CoA reductase</fullName>
        <ecNumber evidence="4">1.2.1.84</ecNumber>
    </recommendedName>
</protein>
<name>A0A5E4PR61_9NEOP</name>
<accession>A0A5E4PR61</accession>
<feature type="non-terminal residue" evidence="7">
    <location>
        <position position="1"/>
    </location>
</feature>
<dbReference type="GO" id="GO:0080019">
    <property type="term" value="F:alcohol-forming very long-chain fatty acyl-CoA reductase activity"/>
    <property type="evidence" value="ECO:0007669"/>
    <property type="project" value="InterPro"/>
</dbReference>
<comment type="catalytic activity">
    <reaction evidence="4">
        <text>a long-chain fatty acyl-CoA + 2 NADPH + 2 H(+) = a long-chain primary fatty alcohol + 2 NADP(+) + CoA</text>
        <dbReference type="Rhea" id="RHEA:52716"/>
        <dbReference type="ChEBI" id="CHEBI:15378"/>
        <dbReference type="ChEBI" id="CHEBI:57287"/>
        <dbReference type="ChEBI" id="CHEBI:57783"/>
        <dbReference type="ChEBI" id="CHEBI:58349"/>
        <dbReference type="ChEBI" id="CHEBI:77396"/>
        <dbReference type="ChEBI" id="CHEBI:83139"/>
        <dbReference type="EC" id="1.2.1.84"/>
    </reaction>
</comment>
<keyword evidence="4" id="KW-0560">Oxidoreductase</keyword>
<feature type="domain" description="Fatty acyl-CoA reductase C-terminal" evidence="5">
    <location>
        <begin position="229"/>
        <end position="322"/>
    </location>
</feature>
<proteinExistence type="inferred from homology"/>
<gene>
    <name evidence="7" type="ORF">LSINAPIS_LOCUS1124</name>
</gene>
<comment type="similarity">
    <text evidence="1 4">Belongs to the fatty acyl-CoA reductase family.</text>
</comment>